<evidence type="ECO:0000313" key="2">
    <source>
        <dbReference type="Proteomes" id="UP001596505"/>
    </source>
</evidence>
<protein>
    <recommendedName>
        <fullName evidence="3">Integrase-like protein</fullName>
    </recommendedName>
</protein>
<sequence>MSIRIRKRFSDGTVFVASVPKVKADKLVTDRMNRLKEANNRLINKINKINYSNYKDK</sequence>
<organism evidence="1 2">
    <name type="scientific">Scopulibacillus cellulosilyticus</name>
    <dbReference type="NCBI Taxonomy" id="2665665"/>
    <lineage>
        <taxon>Bacteria</taxon>
        <taxon>Bacillati</taxon>
        <taxon>Bacillota</taxon>
        <taxon>Bacilli</taxon>
        <taxon>Bacillales</taxon>
        <taxon>Sporolactobacillaceae</taxon>
        <taxon>Scopulibacillus</taxon>
    </lineage>
</organism>
<reference evidence="2" key="1">
    <citation type="journal article" date="2019" name="Int. J. Syst. Evol. Microbiol.">
        <title>The Global Catalogue of Microorganisms (GCM) 10K type strain sequencing project: providing services to taxonomists for standard genome sequencing and annotation.</title>
        <authorList>
            <consortium name="The Broad Institute Genomics Platform"/>
            <consortium name="The Broad Institute Genome Sequencing Center for Infectious Disease"/>
            <person name="Wu L."/>
            <person name="Ma J."/>
        </authorList>
    </citation>
    <scope>NUCLEOTIDE SEQUENCE [LARGE SCALE GENOMIC DNA]</scope>
    <source>
        <strain evidence="2">CGMCC 1.16305</strain>
    </source>
</reference>
<dbReference type="RefSeq" id="WP_380967446.1">
    <property type="nucleotide sequence ID" value="NZ_JBHTCO010000019.1"/>
</dbReference>
<comment type="caution">
    <text evidence="1">The sequence shown here is derived from an EMBL/GenBank/DDBJ whole genome shotgun (WGS) entry which is preliminary data.</text>
</comment>
<keyword evidence="2" id="KW-1185">Reference proteome</keyword>
<evidence type="ECO:0000313" key="1">
    <source>
        <dbReference type="EMBL" id="MFC7394274.1"/>
    </source>
</evidence>
<proteinExistence type="predicted"/>
<accession>A0ABW2PYP3</accession>
<dbReference type="EMBL" id="JBHTCO010000019">
    <property type="protein sequence ID" value="MFC7394274.1"/>
    <property type="molecule type" value="Genomic_DNA"/>
</dbReference>
<evidence type="ECO:0008006" key="3">
    <source>
        <dbReference type="Google" id="ProtNLM"/>
    </source>
</evidence>
<dbReference type="Proteomes" id="UP001596505">
    <property type="component" value="Unassembled WGS sequence"/>
</dbReference>
<name>A0ABW2PYP3_9BACL</name>
<gene>
    <name evidence="1" type="ORF">ACFQRG_15060</name>
</gene>